<dbReference type="Gene3D" id="2.40.50.100">
    <property type="match status" value="1"/>
</dbReference>
<name>A0ABS8WD96_9GAMM</name>
<dbReference type="NCBIfam" id="TIGR01730">
    <property type="entry name" value="RND_mfp"/>
    <property type="match status" value="1"/>
</dbReference>
<organism evidence="6 7">
    <name type="scientific">Motilimonas cestriensis</name>
    <dbReference type="NCBI Taxonomy" id="2742685"/>
    <lineage>
        <taxon>Bacteria</taxon>
        <taxon>Pseudomonadati</taxon>
        <taxon>Pseudomonadota</taxon>
        <taxon>Gammaproteobacteria</taxon>
        <taxon>Alteromonadales</taxon>
        <taxon>Alteromonadales genera incertae sedis</taxon>
        <taxon>Motilimonas</taxon>
    </lineage>
</organism>
<comment type="caution">
    <text evidence="6">The sequence shown here is derived from an EMBL/GenBank/DDBJ whole genome shotgun (WGS) entry which is preliminary data.</text>
</comment>
<proteinExistence type="inferred from homology"/>
<dbReference type="Gene3D" id="2.40.30.170">
    <property type="match status" value="1"/>
</dbReference>
<dbReference type="Gene3D" id="2.40.420.20">
    <property type="match status" value="1"/>
</dbReference>
<reference evidence="6 7" key="1">
    <citation type="journal article" date="2022" name="Environ. Microbiol. Rep.">
        <title>Eco-phylogenetic analyses reveal divergent evolution of vitamin B12 metabolism in the marine bacterial family 'Psychromonadaceae'.</title>
        <authorList>
            <person name="Jin X."/>
            <person name="Yang Y."/>
            <person name="Cao H."/>
            <person name="Gao B."/>
            <person name="Zhao Z."/>
        </authorList>
    </citation>
    <scope>NUCLEOTIDE SEQUENCE [LARGE SCALE GENOMIC DNA]</scope>
    <source>
        <strain evidence="6 7">MKS20</strain>
    </source>
</reference>
<evidence type="ECO:0000256" key="3">
    <source>
        <dbReference type="SAM" id="MobiDB-lite"/>
    </source>
</evidence>
<keyword evidence="4" id="KW-0472">Membrane</keyword>
<evidence type="ECO:0000313" key="7">
    <source>
        <dbReference type="Proteomes" id="UP001201273"/>
    </source>
</evidence>
<dbReference type="InterPro" id="IPR006143">
    <property type="entry name" value="RND_pump_MFP"/>
</dbReference>
<evidence type="ECO:0000313" key="6">
    <source>
        <dbReference type="EMBL" id="MCE2596455.1"/>
    </source>
</evidence>
<keyword evidence="4" id="KW-1133">Transmembrane helix</keyword>
<dbReference type="Gene3D" id="1.10.287.470">
    <property type="entry name" value="Helix hairpin bin"/>
    <property type="match status" value="1"/>
</dbReference>
<feature type="compositionally biased region" description="Basic and acidic residues" evidence="3">
    <location>
        <begin position="396"/>
        <end position="409"/>
    </location>
</feature>
<dbReference type="PANTHER" id="PTHR30469:SF12">
    <property type="entry name" value="MULTIDRUG RESISTANCE PROTEIN MDTA"/>
    <property type="match status" value="1"/>
</dbReference>
<dbReference type="PANTHER" id="PTHR30469">
    <property type="entry name" value="MULTIDRUG RESISTANCE PROTEIN MDTA"/>
    <property type="match status" value="1"/>
</dbReference>
<dbReference type="SUPFAM" id="SSF111369">
    <property type="entry name" value="HlyD-like secretion proteins"/>
    <property type="match status" value="1"/>
</dbReference>
<protein>
    <submittedName>
        <fullName evidence="6">Efflux RND transporter periplasmic adaptor subunit</fullName>
    </submittedName>
</protein>
<accession>A0ABS8WD96</accession>
<feature type="coiled-coil region" evidence="2">
    <location>
        <begin position="161"/>
        <end position="188"/>
    </location>
</feature>
<evidence type="ECO:0000256" key="2">
    <source>
        <dbReference type="SAM" id="Coils"/>
    </source>
</evidence>
<keyword evidence="2" id="KW-0175">Coiled coil</keyword>
<evidence type="ECO:0000256" key="1">
    <source>
        <dbReference type="ARBA" id="ARBA00009477"/>
    </source>
</evidence>
<comment type="similarity">
    <text evidence="1">Belongs to the membrane fusion protein (MFP) (TC 8.A.1) family.</text>
</comment>
<feature type="domain" description="Multidrug resistance protein MdtA-like barrel-sandwich hybrid" evidence="5">
    <location>
        <begin position="75"/>
        <end position="209"/>
    </location>
</feature>
<evidence type="ECO:0000256" key="4">
    <source>
        <dbReference type="SAM" id="Phobius"/>
    </source>
</evidence>
<dbReference type="EMBL" id="JAIMJA010000019">
    <property type="protein sequence ID" value="MCE2596455.1"/>
    <property type="molecule type" value="Genomic_DNA"/>
</dbReference>
<dbReference type="Pfam" id="PF25917">
    <property type="entry name" value="BSH_RND"/>
    <property type="match status" value="1"/>
</dbReference>
<sequence>MVKDGVLNKLKILLPVLVLGLGVGGYFGLASLEQPPQQKPPETKLVQVSVLENHYQPMTLTVSSYGIVSAKYETELVAQVGGEITYLSPQFIRGGFVKKGDVLAKIDPSDYEVDLIQAQANLAAAKAALVQEVAYGKVAKEQWSDIKSKLPTELSLRKPQLAQEQAKLKSAEAGLKQAQRNLDRTIIRAPYDALIASRSIGPGGYAAPGSVLGRLLSTEQGEVRLPLAQQEFKYLANQGIGAGVIFTLGKTLFHGKIVRNEGVIDNSSRMAYLVAEIKDPYAQQSANVILPFGSYVSAEIEGISAGEVSVLPRHLVTDDQVAVLTSERTLAYRQVEVLRYNAGEAVISSGLEDGDMVINSALDYAMPGMKLDWVDDPEKPVIEHEGSTEPASNDALARESATENAVKEG</sequence>
<dbReference type="Proteomes" id="UP001201273">
    <property type="component" value="Unassembled WGS sequence"/>
</dbReference>
<feature type="region of interest" description="Disordered" evidence="3">
    <location>
        <begin position="379"/>
        <end position="409"/>
    </location>
</feature>
<gene>
    <name evidence="6" type="ORF">K6Y31_16790</name>
</gene>
<keyword evidence="7" id="KW-1185">Reference proteome</keyword>
<keyword evidence="4" id="KW-0812">Transmembrane</keyword>
<evidence type="ECO:0000259" key="5">
    <source>
        <dbReference type="Pfam" id="PF25917"/>
    </source>
</evidence>
<dbReference type="InterPro" id="IPR058625">
    <property type="entry name" value="MdtA-like_BSH"/>
</dbReference>
<feature type="transmembrane region" description="Helical" evidence="4">
    <location>
        <begin position="12"/>
        <end position="32"/>
    </location>
</feature>